<organism evidence="2 3">
    <name type="scientific">Daphnia magna</name>
    <dbReference type="NCBI Taxonomy" id="35525"/>
    <lineage>
        <taxon>Eukaryota</taxon>
        <taxon>Metazoa</taxon>
        <taxon>Ecdysozoa</taxon>
        <taxon>Arthropoda</taxon>
        <taxon>Crustacea</taxon>
        <taxon>Branchiopoda</taxon>
        <taxon>Diplostraca</taxon>
        <taxon>Cladocera</taxon>
        <taxon>Anomopoda</taxon>
        <taxon>Daphniidae</taxon>
        <taxon>Daphnia</taxon>
    </lineage>
</organism>
<dbReference type="Pfam" id="PF01433">
    <property type="entry name" value="Peptidase_M1"/>
    <property type="match status" value="1"/>
</dbReference>
<dbReference type="PANTHER" id="PTHR11533">
    <property type="entry name" value="PROTEASE M1 ZINC METALLOPROTEASE"/>
    <property type="match status" value="1"/>
</dbReference>
<gene>
    <name evidence="2" type="ORF">APZ42_010150</name>
</gene>
<evidence type="ECO:0000259" key="1">
    <source>
        <dbReference type="Pfam" id="PF01433"/>
    </source>
</evidence>
<accession>A0A164DJJ9</accession>
<dbReference type="GO" id="GO:0070006">
    <property type="term" value="F:metalloaminopeptidase activity"/>
    <property type="evidence" value="ECO:0007669"/>
    <property type="project" value="TreeGrafter"/>
</dbReference>
<dbReference type="Gene3D" id="1.10.390.10">
    <property type="entry name" value="Neutral Protease Domain 2"/>
    <property type="match status" value="1"/>
</dbReference>
<dbReference type="GO" id="GO:0005615">
    <property type="term" value="C:extracellular space"/>
    <property type="evidence" value="ECO:0007669"/>
    <property type="project" value="TreeGrafter"/>
</dbReference>
<proteinExistence type="predicted"/>
<dbReference type="GO" id="GO:0016020">
    <property type="term" value="C:membrane"/>
    <property type="evidence" value="ECO:0007669"/>
    <property type="project" value="TreeGrafter"/>
</dbReference>
<keyword evidence="3" id="KW-1185">Reference proteome</keyword>
<dbReference type="InterPro" id="IPR027268">
    <property type="entry name" value="Peptidase_M4/M1_CTD_sf"/>
</dbReference>
<dbReference type="PANTHER" id="PTHR11533:SF294">
    <property type="entry name" value="THYROTROPIN-RELEASING HORMONE-DEGRADING ECTOENZYME"/>
    <property type="match status" value="1"/>
</dbReference>
<dbReference type="GO" id="GO:0043171">
    <property type="term" value="P:peptide catabolic process"/>
    <property type="evidence" value="ECO:0007669"/>
    <property type="project" value="TreeGrafter"/>
</dbReference>
<keyword evidence="2" id="KW-0645">Protease</keyword>
<keyword evidence="2" id="KW-0378">Hydrolase</keyword>
<dbReference type="Proteomes" id="UP000076858">
    <property type="component" value="Unassembled WGS sequence"/>
</dbReference>
<name>A0A164DJJ9_9CRUS</name>
<dbReference type="GO" id="GO:0008270">
    <property type="term" value="F:zinc ion binding"/>
    <property type="evidence" value="ECO:0007669"/>
    <property type="project" value="InterPro"/>
</dbReference>
<dbReference type="AlphaFoldDB" id="A0A164DJJ9"/>
<sequence length="98" mass="11284">ELFDDISYKKGAAITRMLANFIGAKSFRNGLTHYLRIHQYGNAVQDDLWNALDRQADLDQVFLPTNVKTIMDTWTLKMGFPVVTIRRDYSSQNVTITQ</sequence>
<keyword evidence="2" id="KW-0031">Aminopeptidase</keyword>
<dbReference type="InterPro" id="IPR014782">
    <property type="entry name" value="Peptidase_M1_dom"/>
</dbReference>
<evidence type="ECO:0000313" key="3">
    <source>
        <dbReference type="Proteomes" id="UP000076858"/>
    </source>
</evidence>
<protein>
    <submittedName>
        <fullName evidence="2">Aminopeptidase N</fullName>
    </submittedName>
</protein>
<dbReference type="GO" id="GO:0006508">
    <property type="term" value="P:proteolysis"/>
    <property type="evidence" value="ECO:0007669"/>
    <property type="project" value="TreeGrafter"/>
</dbReference>
<feature type="non-terminal residue" evidence="2">
    <location>
        <position position="98"/>
    </location>
</feature>
<reference evidence="2 3" key="1">
    <citation type="submission" date="2016-03" db="EMBL/GenBank/DDBJ databases">
        <title>EvidentialGene: Evidence-directed Construction of Genes on Genomes.</title>
        <authorList>
            <person name="Gilbert D.G."/>
            <person name="Choi J.-H."/>
            <person name="Mockaitis K."/>
            <person name="Colbourne J."/>
            <person name="Pfrender M."/>
        </authorList>
    </citation>
    <scope>NUCLEOTIDE SEQUENCE [LARGE SCALE GENOMIC DNA]</scope>
    <source>
        <strain evidence="2 3">Xinb3</strain>
        <tissue evidence="2">Complete organism</tissue>
    </source>
</reference>
<dbReference type="GO" id="GO:0042277">
    <property type="term" value="F:peptide binding"/>
    <property type="evidence" value="ECO:0007669"/>
    <property type="project" value="TreeGrafter"/>
</dbReference>
<feature type="domain" description="Peptidase M1 membrane alanine aminopeptidase" evidence="1">
    <location>
        <begin position="1"/>
        <end position="74"/>
    </location>
</feature>
<dbReference type="InterPro" id="IPR050344">
    <property type="entry name" value="Peptidase_M1_aminopeptidases"/>
</dbReference>
<dbReference type="EMBL" id="LRGB01027003">
    <property type="protein sequence ID" value="KZR95848.1"/>
    <property type="molecule type" value="Genomic_DNA"/>
</dbReference>
<dbReference type="SUPFAM" id="SSF55486">
    <property type="entry name" value="Metalloproteases ('zincins'), catalytic domain"/>
    <property type="match status" value="1"/>
</dbReference>
<comment type="caution">
    <text evidence="2">The sequence shown here is derived from an EMBL/GenBank/DDBJ whole genome shotgun (WGS) entry which is preliminary data.</text>
</comment>
<feature type="non-terminal residue" evidence="2">
    <location>
        <position position="1"/>
    </location>
</feature>
<evidence type="ECO:0000313" key="2">
    <source>
        <dbReference type="EMBL" id="KZR95848.1"/>
    </source>
</evidence>
<dbReference type="STRING" id="35525.A0A164DJJ9"/>
<dbReference type="GO" id="GO:0005737">
    <property type="term" value="C:cytoplasm"/>
    <property type="evidence" value="ECO:0007669"/>
    <property type="project" value="TreeGrafter"/>
</dbReference>